<dbReference type="Proteomes" id="UP000317289">
    <property type="component" value="Unassembled WGS sequence"/>
</dbReference>
<feature type="domain" description="N-acetyltransferase" evidence="1">
    <location>
        <begin position="2"/>
        <end position="167"/>
    </location>
</feature>
<evidence type="ECO:0000259" key="1">
    <source>
        <dbReference type="PROSITE" id="PS51186"/>
    </source>
</evidence>
<dbReference type="GO" id="GO:0005840">
    <property type="term" value="C:ribosome"/>
    <property type="evidence" value="ECO:0007669"/>
    <property type="project" value="UniProtKB-KW"/>
</dbReference>
<dbReference type="PROSITE" id="PS51186">
    <property type="entry name" value="GNAT"/>
    <property type="match status" value="1"/>
</dbReference>
<reference evidence="3 4" key="1">
    <citation type="submission" date="2017-05" db="EMBL/GenBank/DDBJ databases">
        <authorList>
            <person name="Varghese N."/>
            <person name="Submissions S."/>
        </authorList>
    </citation>
    <scope>NUCLEOTIDE SEQUENCE [LARGE SCALE GENOMIC DNA]</scope>
    <source>
        <strain evidence="3 4">DSM 19382</strain>
    </source>
</reference>
<dbReference type="InterPro" id="IPR016181">
    <property type="entry name" value="Acyl_CoA_acyltransferase"/>
</dbReference>
<dbReference type="OrthoDB" id="9800604at2"/>
<dbReference type="EMBL" id="FXTA01000008">
    <property type="protein sequence ID" value="SMO93870.1"/>
    <property type="molecule type" value="Genomic_DNA"/>
</dbReference>
<sequence>MITFKKCEETNLDLLHQIALQSYNETYQYLWMDGGAWYLDKFYKKEIFKEELSDSSIFYFLIYDEENPIGYFKLKESPIEHYSAKECMELDKLYLLKKYTGKGIGKTVMNFIISFSKEKNRSVLWLKVMESSDAKFLYEKAGFKQTDKYELDYPQFIKEYAFILTMILKL</sequence>
<gene>
    <name evidence="2" type="ORF">GJU42_06360</name>
    <name evidence="3" type="ORF">SAMN06265349_10870</name>
</gene>
<evidence type="ECO:0000313" key="3">
    <source>
        <dbReference type="EMBL" id="SMO93870.1"/>
    </source>
</evidence>
<dbReference type="Proteomes" id="UP000468990">
    <property type="component" value="Unassembled WGS sequence"/>
</dbReference>
<protein>
    <submittedName>
        <fullName evidence="2">GNAT family N-acetyltransferase</fullName>
    </submittedName>
    <submittedName>
        <fullName evidence="3">Ribosomal protein S18 acetylase RimI</fullName>
    </submittedName>
</protein>
<keyword evidence="5" id="KW-1185">Reference proteome</keyword>
<name>A0A521FE98_9FLAO</name>
<dbReference type="InterPro" id="IPR000182">
    <property type="entry name" value="GNAT_dom"/>
</dbReference>
<dbReference type="CDD" id="cd04301">
    <property type="entry name" value="NAT_SF"/>
    <property type="match status" value="1"/>
</dbReference>
<keyword evidence="3" id="KW-0689">Ribosomal protein</keyword>
<evidence type="ECO:0000313" key="2">
    <source>
        <dbReference type="EMBL" id="MRX67581.1"/>
    </source>
</evidence>
<proteinExistence type="predicted"/>
<dbReference type="AlphaFoldDB" id="A0A521FE98"/>
<accession>A0A521FE98</accession>
<dbReference type="GO" id="GO:0016747">
    <property type="term" value="F:acyltransferase activity, transferring groups other than amino-acyl groups"/>
    <property type="evidence" value="ECO:0007669"/>
    <property type="project" value="InterPro"/>
</dbReference>
<dbReference type="RefSeq" id="WP_142452491.1">
    <property type="nucleotide sequence ID" value="NZ_FXTA01000008.1"/>
</dbReference>
<dbReference type="Gene3D" id="3.40.630.30">
    <property type="match status" value="1"/>
</dbReference>
<dbReference type="Pfam" id="PF00583">
    <property type="entry name" value="Acetyltransf_1"/>
    <property type="match status" value="1"/>
</dbReference>
<dbReference type="SUPFAM" id="SSF55729">
    <property type="entry name" value="Acyl-CoA N-acyltransferases (Nat)"/>
    <property type="match status" value="1"/>
</dbReference>
<keyword evidence="3" id="KW-0687">Ribonucleoprotein</keyword>
<dbReference type="EMBL" id="WKKG01000003">
    <property type="protein sequence ID" value="MRX67581.1"/>
    <property type="molecule type" value="Genomic_DNA"/>
</dbReference>
<reference evidence="2 5" key="2">
    <citation type="submission" date="2019-11" db="EMBL/GenBank/DDBJ databases">
        <title>Flavobacterium resistens genome.</title>
        <authorList>
            <person name="Wilson V.M."/>
            <person name="Newman J.D."/>
        </authorList>
    </citation>
    <scope>NUCLEOTIDE SEQUENCE [LARGE SCALE GENOMIC DNA]</scope>
    <source>
        <strain evidence="2 5">DSM 19382</strain>
    </source>
</reference>
<evidence type="ECO:0000313" key="5">
    <source>
        <dbReference type="Proteomes" id="UP000468990"/>
    </source>
</evidence>
<organism evidence="3 4">
    <name type="scientific">Flavobacterium resistens</name>
    <dbReference type="NCBI Taxonomy" id="443612"/>
    <lineage>
        <taxon>Bacteria</taxon>
        <taxon>Pseudomonadati</taxon>
        <taxon>Bacteroidota</taxon>
        <taxon>Flavobacteriia</taxon>
        <taxon>Flavobacteriales</taxon>
        <taxon>Flavobacteriaceae</taxon>
        <taxon>Flavobacterium</taxon>
    </lineage>
</organism>
<evidence type="ECO:0000313" key="4">
    <source>
        <dbReference type="Proteomes" id="UP000317289"/>
    </source>
</evidence>